<organism evidence="4 5">
    <name type="scientific">Candidatus Dactylopiibacterium carminicum</name>
    <dbReference type="NCBI Taxonomy" id="857335"/>
    <lineage>
        <taxon>Bacteria</taxon>
        <taxon>Pseudomonadati</taxon>
        <taxon>Pseudomonadota</taxon>
        <taxon>Betaproteobacteria</taxon>
        <taxon>Rhodocyclales</taxon>
        <taxon>Rhodocyclaceae</taxon>
        <taxon>Candidatus Dactylopiibacterium</taxon>
    </lineage>
</organism>
<dbReference type="RefSeq" id="WP_095524640.1">
    <property type="nucleotide sequence ID" value="NZ_MDUX01000027.1"/>
</dbReference>
<dbReference type="InterPro" id="IPR014729">
    <property type="entry name" value="Rossmann-like_a/b/a_fold"/>
</dbReference>
<dbReference type="EMBL" id="NMRN01000065">
    <property type="protein sequence ID" value="PAS91703.1"/>
    <property type="molecule type" value="Genomic_DNA"/>
</dbReference>
<dbReference type="PRINTS" id="PR01438">
    <property type="entry name" value="UNVRSLSTRESS"/>
</dbReference>
<comment type="similarity">
    <text evidence="1">Belongs to the universal stress protein A family.</text>
</comment>
<keyword evidence="6" id="KW-1185">Reference proteome</keyword>
<dbReference type="CDD" id="cd00293">
    <property type="entry name" value="USP-like"/>
    <property type="match status" value="1"/>
</dbReference>
<evidence type="ECO:0000259" key="2">
    <source>
        <dbReference type="Pfam" id="PF00582"/>
    </source>
</evidence>
<evidence type="ECO:0000313" key="6">
    <source>
        <dbReference type="Proteomes" id="UP000623509"/>
    </source>
</evidence>
<dbReference type="PANTHER" id="PTHR46268:SF15">
    <property type="entry name" value="UNIVERSAL STRESS PROTEIN HP_0031"/>
    <property type="match status" value="1"/>
</dbReference>
<comment type="caution">
    <text evidence="4">The sequence shown here is derived from an EMBL/GenBank/DDBJ whole genome shotgun (WGS) entry which is preliminary data.</text>
</comment>
<name>A0A272ENM6_9RHOO</name>
<evidence type="ECO:0000256" key="1">
    <source>
        <dbReference type="ARBA" id="ARBA00008791"/>
    </source>
</evidence>
<dbReference type="InterPro" id="IPR006016">
    <property type="entry name" value="UspA"/>
</dbReference>
<accession>A0A272ENM6</accession>
<dbReference type="InterPro" id="IPR006015">
    <property type="entry name" value="Universal_stress_UspA"/>
</dbReference>
<evidence type="ECO:0000313" key="5">
    <source>
        <dbReference type="Proteomes" id="UP000216107"/>
    </source>
</evidence>
<dbReference type="AlphaFoldDB" id="A0A272ENM6"/>
<dbReference type="PANTHER" id="PTHR46268">
    <property type="entry name" value="STRESS RESPONSE PROTEIN NHAX"/>
    <property type="match status" value="1"/>
</dbReference>
<evidence type="ECO:0000313" key="4">
    <source>
        <dbReference type="EMBL" id="PAS91703.1"/>
    </source>
</evidence>
<gene>
    <name evidence="3" type="ORF">BGI27_09450</name>
    <name evidence="4" type="ORF">CGU29_15045</name>
</gene>
<reference evidence="4 5" key="2">
    <citation type="submission" date="2017-07" db="EMBL/GenBank/DDBJ databases">
        <title>Candidatus Dactylopiibacterium carminicum, a nitrogen-fixing symbiont of the cochineal insect Dactylopius coccus and Dactylopius opuntiae (Hemiptera: Coccoidea: Dactylopiidae).</title>
        <authorList>
            <person name="Vera A."/>
        </authorList>
    </citation>
    <scope>NUCLEOTIDE SEQUENCE [LARGE SCALE GENOMIC DNA]</scope>
    <source>
        <strain evidence="4 5">NFDCM</strain>
    </source>
</reference>
<dbReference type="Proteomes" id="UP000623509">
    <property type="component" value="Unassembled WGS sequence"/>
</dbReference>
<dbReference type="SUPFAM" id="SSF52402">
    <property type="entry name" value="Adenine nucleotide alpha hydrolases-like"/>
    <property type="match status" value="1"/>
</dbReference>
<dbReference type="EMBL" id="MDUX01000027">
    <property type="protein sequence ID" value="KAF7599117.1"/>
    <property type="molecule type" value="Genomic_DNA"/>
</dbReference>
<dbReference type="Proteomes" id="UP000216107">
    <property type="component" value="Unassembled WGS sequence"/>
</dbReference>
<protein>
    <submittedName>
        <fullName evidence="4">Sulfate transporter</fullName>
    </submittedName>
    <submittedName>
        <fullName evidence="3">Universal stress protein</fullName>
    </submittedName>
</protein>
<feature type="domain" description="UspA" evidence="2">
    <location>
        <begin position="1"/>
        <end position="147"/>
    </location>
</feature>
<dbReference type="Gene3D" id="3.40.50.620">
    <property type="entry name" value="HUPs"/>
    <property type="match status" value="1"/>
</dbReference>
<dbReference type="OrthoDB" id="5295044at2"/>
<reference evidence="3 6" key="1">
    <citation type="submission" date="2016-08" db="EMBL/GenBank/DDBJ databases">
        <title>Candidatus Dactylopiibacterium carminicum genome sequence.</title>
        <authorList>
            <person name="Ramirez-Puebla S.T."/>
            <person name="Ormeno-Orrillo E."/>
            <person name="Vera-Ponce De Leon A."/>
            <person name="Luis L."/>
            <person name="Sanchez-Flores A."/>
            <person name="Monica R."/>
            <person name="Martinez-Romero E."/>
        </authorList>
    </citation>
    <scope>NUCLEOTIDE SEQUENCE [LARGE SCALE GENOMIC DNA]</scope>
    <source>
        <strain evidence="3">END1</strain>
    </source>
</reference>
<evidence type="ECO:0000313" key="3">
    <source>
        <dbReference type="EMBL" id="KAF7599117.1"/>
    </source>
</evidence>
<sequence>MYTHLLVPTDGSELSTKALTQAINFAKSLGAKITFLYVQPEFPLLIAGEGALLLPENREEFARDTAAQAEQILSEARSRAAAQGVEASSCTAVSDVPYQVIINTADAEGCDLVFMASHARKGLVGIILGSETKKVLSHSKIPVLVYR</sequence>
<dbReference type="Pfam" id="PF00582">
    <property type="entry name" value="Usp"/>
    <property type="match status" value="1"/>
</dbReference>
<proteinExistence type="inferred from homology"/>